<feature type="compositionally biased region" description="Acidic residues" evidence="1">
    <location>
        <begin position="8"/>
        <end position="26"/>
    </location>
</feature>
<feature type="region of interest" description="Disordered" evidence="1">
    <location>
        <begin position="1"/>
        <end position="69"/>
    </location>
</feature>
<sequence length="69" mass="7691">MHPKESEGEFEEVIDESEDKSEEMDPPTDKNVIEDDQSIHLILHTSSSDLEQDDDDEANKSCVVAATSV</sequence>
<comment type="caution">
    <text evidence="2">The sequence shown here is derived from an EMBL/GenBank/DDBJ whole genome shotgun (WGS) entry which is preliminary data.</text>
</comment>
<dbReference type="EMBL" id="JAHUTI010061861">
    <property type="protein sequence ID" value="MED6252560.1"/>
    <property type="molecule type" value="Genomic_DNA"/>
</dbReference>
<proteinExistence type="predicted"/>
<reference evidence="2 3" key="1">
    <citation type="submission" date="2021-07" db="EMBL/GenBank/DDBJ databases">
        <authorList>
            <person name="Palmer J.M."/>
        </authorList>
    </citation>
    <scope>NUCLEOTIDE SEQUENCE [LARGE SCALE GENOMIC DNA]</scope>
    <source>
        <strain evidence="2 3">AT_MEX2019</strain>
        <tissue evidence="2">Muscle</tissue>
    </source>
</reference>
<gene>
    <name evidence="2" type="ORF">ATANTOWER_013584</name>
</gene>
<organism evidence="2 3">
    <name type="scientific">Ataeniobius toweri</name>
    <dbReference type="NCBI Taxonomy" id="208326"/>
    <lineage>
        <taxon>Eukaryota</taxon>
        <taxon>Metazoa</taxon>
        <taxon>Chordata</taxon>
        <taxon>Craniata</taxon>
        <taxon>Vertebrata</taxon>
        <taxon>Euteleostomi</taxon>
        <taxon>Actinopterygii</taxon>
        <taxon>Neopterygii</taxon>
        <taxon>Teleostei</taxon>
        <taxon>Neoteleostei</taxon>
        <taxon>Acanthomorphata</taxon>
        <taxon>Ovalentaria</taxon>
        <taxon>Atherinomorphae</taxon>
        <taxon>Cyprinodontiformes</taxon>
        <taxon>Goodeidae</taxon>
        <taxon>Ataeniobius</taxon>
    </lineage>
</organism>
<evidence type="ECO:0000313" key="3">
    <source>
        <dbReference type="Proteomes" id="UP001345963"/>
    </source>
</evidence>
<evidence type="ECO:0000313" key="2">
    <source>
        <dbReference type="EMBL" id="MED6252560.1"/>
    </source>
</evidence>
<keyword evidence="3" id="KW-1185">Reference proteome</keyword>
<protein>
    <submittedName>
        <fullName evidence="2">Uncharacterized protein</fullName>
    </submittedName>
</protein>
<evidence type="ECO:0000256" key="1">
    <source>
        <dbReference type="SAM" id="MobiDB-lite"/>
    </source>
</evidence>
<dbReference type="Proteomes" id="UP001345963">
    <property type="component" value="Unassembled WGS sequence"/>
</dbReference>
<name>A0ABU7BR41_9TELE</name>
<accession>A0ABU7BR41</accession>